<dbReference type="AlphaFoldDB" id="A0A395HTF3"/>
<evidence type="ECO:0000313" key="2">
    <source>
        <dbReference type="EMBL" id="RAL11221.1"/>
    </source>
</evidence>
<name>A0A395HTF3_ASPHC</name>
<organism evidence="2 3">
    <name type="scientific">Aspergillus homomorphus (strain CBS 101889)</name>
    <dbReference type="NCBI Taxonomy" id="1450537"/>
    <lineage>
        <taxon>Eukaryota</taxon>
        <taxon>Fungi</taxon>
        <taxon>Dikarya</taxon>
        <taxon>Ascomycota</taxon>
        <taxon>Pezizomycotina</taxon>
        <taxon>Eurotiomycetes</taxon>
        <taxon>Eurotiomycetidae</taxon>
        <taxon>Eurotiales</taxon>
        <taxon>Aspergillaceae</taxon>
        <taxon>Aspergillus</taxon>
        <taxon>Aspergillus subgen. Circumdati</taxon>
    </lineage>
</organism>
<dbReference type="GeneID" id="37202019"/>
<evidence type="ECO:0000259" key="1">
    <source>
        <dbReference type="Pfam" id="PF02655"/>
    </source>
</evidence>
<gene>
    <name evidence="2" type="ORF">BO97DRAFT_435508</name>
</gene>
<evidence type="ECO:0000313" key="3">
    <source>
        <dbReference type="Proteomes" id="UP000248961"/>
    </source>
</evidence>
<sequence length="395" mass="43554">MSILLDTTLHDLYMLDTDGAHHGVITTYPYPCQAERETPNPFSSEHFLYGITFPNTTVSNNMQIILECGIAQRYSFITGHAPVILFDSLPPITPPSAQESFQSSPIIDILTLYSQLHPSQRPQVHFPRNASEIHLPPNTRIAIIVPQVELAHLPHIVAPETHGHPLPFVVKVSIAVSGRGTFLIRTEPDRRAACTRLRAIFTPPSRTSPIAKTPTSSPSAWSCSRSSLPGEAYGLTFFVTQTGRAVFLAASRQQFNAEGQWRGGWVSFPAQRALRERYWSTITAIADELHACGYYGTVGADVMVDETGRQLVVDVNLRVTGSYHLGLLRGHFVRRGLVVVAVLSPLFVMGERRVFEERVAEEVAEGRLIVTAWVHGLRGGKGYAAVTLPGEDEAR</sequence>
<accession>A0A395HTF3</accession>
<dbReference type="GO" id="GO:0005524">
    <property type="term" value="F:ATP binding"/>
    <property type="evidence" value="ECO:0007669"/>
    <property type="project" value="InterPro"/>
</dbReference>
<dbReference type="Pfam" id="PF02655">
    <property type="entry name" value="ATP-grasp_3"/>
    <property type="match status" value="1"/>
</dbReference>
<dbReference type="Gene3D" id="3.30.470.20">
    <property type="entry name" value="ATP-grasp fold, B domain"/>
    <property type="match status" value="1"/>
</dbReference>
<dbReference type="InterPro" id="IPR003806">
    <property type="entry name" value="ATP-grasp_PylC-type"/>
</dbReference>
<reference evidence="2 3" key="1">
    <citation type="submission" date="2018-02" db="EMBL/GenBank/DDBJ databases">
        <title>The genomes of Aspergillus section Nigri reveals drivers in fungal speciation.</title>
        <authorList>
            <consortium name="DOE Joint Genome Institute"/>
            <person name="Vesth T.C."/>
            <person name="Nybo J."/>
            <person name="Theobald S."/>
            <person name="Brandl J."/>
            <person name="Frisvad J.C."/>
            <person name="Nielsen K.F."/>
            <person name="Lyhne E.K."/>
            <person name="Kogle M.E."/>
            <person name="Kuo A."/>
            <person name="Riley R."/>
            <person name="Clum A."/>
            <person name="Nolan M."/>
            <person name="Lipzen A."/>
            <person name="Salamov A."/>
            <person name="Henrissat B."/>
            <person name="Wiebenga A."/>
            <person name="De vries R.P."/>
            <person name="Grigoriev I.V."/>
            <person name="Mortensen U.H."/>
            <person name="Andersen M.R."/>
            <person name="Baker S.E."/>
        </authorList>
    </citation>
    <scope>NUCLEOTIDE SEQUENCE [LARGE SCALE GENOMIC DNA]</scope>
    <source>
        <strain evidence="2 3">CBS 101889</strain>
    </source>
</reference>
<protein>
    <recommendedName>
        <fullName evidence="1">ATP-grasp fold PylC-type domain-containing protein</fullName>
    </recommendedName>
</protein>
<proteinExistence type="predicted"/>
<dbReference type="EMBL" id="KZ824290">
    <property type="protein sequence ID" value="RAL11221.1"/>
    <property type="molecule type" value="Genomic_DNA"/>
</dbReference>
<dbReference type="OrthoDB" id="5946236at2759"/>
<dbReference type="VEuPathDB" id="FungiDB:BO97DRAFT_435508"/>
<dbReference type="Proteomes" id="UP000248961">
    <property type="component" value="Unassembled WGS sequence"/>
</dbReference>
<dbReference type="InterPro" id="IPR053269">
    <property type="entry name" value="Asp-Met_ligase"/>
</dbReference>
<dbReference type="PANTHER" id="PTHR37018:SF1">
    <property type="entry name" value="CULTURE SPECIFIC PROTEIN, PUTATIVE (AFU_ORTHOLOGUE AFUA_2G00130)-RELATED"/>
    <property type="match status" value="1"/>
</dbReference>
<dbReference type="GO" id="GO:0046872">
    <property type="term" value="F:metal ion binding"/>
    <property type="evidence" value="ECO:0007669"/>
    <property type="project" value="InterPro"/>
</dbReference>
<dbReference type="STRING" id="1450537.A0A395HTF3"/>
<feature type="domain" description="ATP-grasp fold PylC-type" evidence="1">
    <location>
        <begin position="224"/>
        <end position="322"/>
    </location>
</feature>
<dbReference type="RefSeq" id="XP_025550375.1">
    <property type="nucleotide sequence ID" value="XM_025697730.1"/>
</dbReference>
<keyword evidence="3" id="KW-1185">Reference proteome</keyword>
<dbReference type="SUPFAM" id="SSF56059">
    <property type="entry name" value="Glutathione synthetase ATP-binding domain-like"/>
    <property type="match status" value="1"/>
</dbReference>
<dbReference type="PANTHER" id="PTHR37018">
    <property type="entry name" value="CULTURE SPECIFIC PROTEIN, PUTATIVE (AFU_ORTHOLOGUE AFUA_2G00130)-RELATED"/>
    <property type="match status" value="1"/>
</dbReference>